<dbReference type="Proteomes" id="UP001081071">
    <property type="component" value="Unassembled WGS sequence"/>
</dbReference>
<reference evidence="1" key="1">
    <citation type="submission" date="2022-12" db="EMBL/GenBank/DDBJ databases">
        <authorList>
            <person name="Krivoruchko A.V."/>
            <person name="Elkin A."/>
        </authorList>
    </citation>
    <scope>NUCLEOTIDE SEQUENCE</scope>
    <source>
        <strain evidence="1">IEGM 1391</strain>
    </source>
</reference>
<gene>
    <name evidence="1" type="ORF">O4220_19100</name>
</gene>
<dbReference type="RefSeq" id="WP_269607056.1">
    <property type="nucleotide sequence ID" value="NZ_JAPWIJ010000008.1"/>
</dbReference>
<keyword evidence="2" id="KW-1185">Reference proteome</keyword>
<dbReference type="PANTHER" id="PTHR47623:SF1">
    <property type="entry name" value="OS09G0287300 PROTEIN"/>
    <property type="match status" value="1"/>
</dbReference>
<organism evidence="1 2">
    <name type="scientific">Rhodococcus ruber</name>
    <dbReference type="NCBI Taxonomy" id="1830"/>
    <lineage>
        <taxon>Bacteria</taxon>
        <taxon>Bacillati</taxon>
        <taxon>Actinomycetota</taxon>
        <taxon>Actinomycetes</taxon>
        <taxon>Mycobacteriales</taxon>
        <taxon>Nocardiaceae</taxon>
        <taxon>Rhodococcus</taxon>
    </lineage>
</organism>
<evidence type="ECO:0000313" key="1">
    <source>
        <dbReference type="EMBL" id="MCZ4520620.1"/>
    </source>
</evidence>
<comment type="caution">
    <text evidence="1">The sequence shown here is derived from an EMBL/GenBank/DDBJ whole genome shotgun (WGS) entry which is preliminary data.</text>
</comment>
<sequence length="179" mass="19295">MATTRTLVLMRHGKSGYPDGVPDHERPLATRGEREAGLAGAWIAEHVGRVDAVLCSTALRTRETLAATGLGDTPTRFERDIYGGSADEIIDEIRLTDTYFAGTNTADVTVSTLMVVGHEPGIPWTALELAADDDTDIAREVRHRFPTSAIAVLTTEKTWAELAAGSATITEFCIPRADQ</sequence>
<proteinExistence type="predicted"/>
<dbReference type="InterPro" id="IPR029033">
    <property type="entry name" value="His_PPase_superfam"/>
</dbReference>
<dbReference type="Gene3D" id="3.40.50.1240">
    <property type="entry name" value="Phosphoglycerate mutase-like"/>
    <property type="match status" value="1"/>
</dbReference>
<dbReference type="EMBL" id="JAPWIJ010000008">
    <property type="protein sequence ID" value="MCZ4520620.1"/>
    <property type="molecule type" value="Genomic_DNA"/>
</dbReference>
<name>A0ABT4MI01_9NOCA</name>
<dbReference type="Pfam" id="PF00300">
    <property type="entry name" value="His_Phos_1"/>
    <property type="match status" value="1"/>
</dbReference>
<dbReference type="SUPFAM" id="SSF53254">
    <property type="entry name" value="Phosphoglycerate mutase-like"/>
    <property type="match status" value="1"/>
</dbReference>
<evidence type="ECO:0000313" key="2">
    <source>
        <dbReference type="Proteomes" id="UP001081071"/>
    </source>
</evidence>
<dbReference type="InterPro" id="IPR013078">
    <property type="entry name" value="His_Pase_superF_clade-1"/>
</dbReference>
<dbReference type="PANTHER" id="PTHR47623">
    <property type="entry name" value="OS09G0287300 PROTEIN"/>
    <property type="match status" value="1"/>
</dbReference>
<protein>
    <submittedName>
        <fullName evidence="1">Histidine phosphatase family protein</fullName>
    </submittedName>
</protein>
<dbReference type="CDD" id="cd07067">
    <property type="entry name" value="HP_PGM_like"/>
    <property type="match status" value="1"/>
</dbReference>
<accession>A0ABT4MI01</accession>